<dbReference type="PANTHER" id="PTHR33794:SF1">
    <property type="entry name" value="BACILLOLYSIN"/>
    <property type="match status" value="1"/>
</dbReference>
<evidence type="ECO:0000256" key="6">
    <source>
        <dbReference type="ARBA" id="ARBA00023049"/>
    </source>
</evidence>
<dbReference type="PANTHER" id="PTHR33794">
    <property type="entry name" value="BACILLOLYSIN"/>
    <property type="match status" value="1"/>
</dbReference>
<evidence type="ECO:0000256" key="3">
    <source>
        <dbReference type="ARBA" id="ARBA00022729"/>
    </source>
</evidence>
<keyword evidence="3" id="KW-0732">Signal</keyword>
<dbReference type="NCBIfam" id="TIGR04183">
    <property type="entry name" value="Por_Secre_tail"/>
    <property type="match status" value="1"/>
</dbReference>
<dbReference type="OrthoDB" id="9792152at2"/>
<dbReference type="SUPFAM" id="SSF55486">
    <property type="entry name" value="Metalloproteases ('zincins'), catalytic domain"/>
    <property type="match status" value="1"/>
</dbReference>
<dbReference type="InterPro" id="IPR050728">
    <property type="entry name" value="Zinc_Metalloprotease_M4"/>
</dbReference>
<feature type="domain" description="Peptidase M4 C-terminal" evidence="9">
    <location>
        <begin position="471"/>
        <end position="674"/>
    </location>
</feature>
<dbReference type="Gene3D" id="3.10.170.10">
    <property type="match status" value="1"/>
</dbReference>
<evidence type="ECO:0000256" key="1">
    <source>
        <dbReference type="ARBA" id="ARBA00022670"/>
    </source>
</evidence>
<dbReference type="GO" id="GO:0046872">
    <property type="term" value="F:metal ion binding"/>
    <property type="evidence" value="ECO:0007669"/>
    <property type="project" value="UniProtKB-KW"/>
</dbReference>
<dbReference type="Pfam" id="PF07504">
    <property type="entry name" value="FTP"/>
    <property type="match status" value="1"/>
</dbReference>
<dbReference type="InterPro" id="IPR038081">
    <property type="entry name" value="CalX-like_sf"/>
</dbReference>
<evidence type="ECO:0000256" key="4">
    <source>
        <dbReference type="ARBA" id="ARBA00022801"/>
    </source>
</evidence>
<evidence type="ECO:0000256" key="7">
    <source>
        <dbReference type="SAM" id="MobiDB-lite"/>
    </source>
</evidence>
<dbReference type="RefSeq" id="WP_148782850.1">
    <property type="nucleotide sequence ID" value="NZ_VNHU01000006.1"/>
</dbReference>
<evidence type="ECO:0000313" key="13">
    <source>
        <dbReference type="Proteomes" id="UP000324376"/>
    </source>
</evidence>
<proteinExistence type="predicted"/>
<protein>
    <submittedName>
        <fullName evidence="12">Putative secreted protein (Por secretion system target)</fullName>
    </submittedName>
</protein>
<dbReference type="AlphaFoldDB" id="A0A5S5C4D1"/>
<feature type="region of interest" description="Disordered" evidence="7">
    <location>
        <begin position="1138"/>
        <end position="1158"/>
    </location>
</feature>
<evidence type="ECO:0000259" key="11">
    <source>
        <dbReference type="Pfam" id="PF18962"/>
    </source>
</evidence>
<sequence>MITSLPKRIIFGVTLCFQGLFLSNAQISQDISANLSKDVRVSDFIMEPNRGTPSLIKMKNSGTTLSLPEVPEFFRSALGVGQETQFVNEATTVVNGIQIDKFQQYTNGIKVEHGVFKAMSKNSTVLGFSAEYYALPSTLTSTPALNESVALQKALDHVGATTYAWDYLKTLGNSEEITAAYNELYPQGELVFVDNYLTSVVDLTLAYKFNIYAAEPLSRADIYVDAASGQVLLLDAIIKHVDANHTKEDIAKEIKTTAAVVYGPQPYAAATGDTRYAGRRNFDTSQDENGNWVLKGMTPSGVENETLSYEGFGGLPINAPISGFAVPVVDGDGDVLNPEMSDNNWTASEHRKDDFSLVYGPAIPVNGVPSIGHNEAHNDDVALDAHWGAEVVLDYWKNVHDRSSYDNLGSKITNYVHYGDAYDNAFWNGTAMTYGDGSYQGGQYPNGSFAPLTSMDVCAHEIGHGVCEFTADLVYQRESGAMNEGFSDIWGASVEAYVLAQIDNSLEYDPWGIGEQIDERDGGIGPGTENSRALRWMDDPKASGDPDAYGGDNWIDPECGTPTLANDQCGVHTNSGVLNKWYYLLVSGSGNSFSPGFNKQTSDDAVTDKGNSYMVNGIGFLKAAKIAYMGETMLSPNAKFIEMREASILAAQLLYGPGSNEEVQTTNAWYAVDIGESYSTGDPNTINFNTSNVTILSENNLINGCDDINTYAVYFNGVEVDPSATITISTAGSTATKGIDFDLSTASMTFAGTSVESLNLIVYDDAQVEDTETIVLSFNYNGEFFSQEFFISDDDFTPRTGNTAFSLLEENFSNGYIPVGWSVISLSDGNNVWRVDGMASAEGRAYISDGISELPVYDTNSTSNIVLKSTMINAGAAADVTVSFDWEAGGETDAIEGTIFDYGEFMYSLDGSNFITMQQFYGSGPVGVITEQGQYAAVINELDGKSFMLAWRWFNDTNAGTAFSFAIDNVKITAIPAGIETEKNETATTKVHVGTTTYFLSNSDKALIGKIENASEDLGCVTLSVIDQGTSFEIFSNINTARPSKAYSISTENQNASYDLTLYFTTEEMKAFDQNTVMIPMKVNSNVIDDAIEDPNNMQYNGALTAVNNEDGFKAYTGSFTGSGALSIVREFDYAPVEAADPTPPTDPTSPTEEEEEECRCDKHNKKHKCDDKYEDRYVKGNKGGYHHFTMYPNPAITVVNLTTDAQVKKIAVYNLYGVLVSTAIYATPTNYLELNTNGFDTGLYVVKITTNEGEVFDTRFVKI</sequence>
<keyword evidence="6" id="KW-0482">Metalloprotease</keyword>
<dbReference type="Proteomes" id="UP000324376">
    <property type="component" value="Unassembled WGS sequence"/>
</dbReference>
<evidence type="ECO:0000259" key="8">
    <source>
        <dbReference type="Pfam" id="PF01447"/>
    </source>
</evidence>
<evidence type="ECO:0000259" key="10">
    <source>
        <dbReference type="Pfam" id="PF07504"/>
    </source>
</evidence>
<dbReference type="GO" id="GO:0006508">
    <property type="term" value="P:proteolysis"/>
    <property type="evidence" value="ECO:0007669"/>
    <property type="project" value="UniProtKB-KW"/>
</dbReference>
<dbReference type="Pfam" id="PF18962">
    <property type="entry name" value="Por_Secre_tail"/>
    <property type="match status" value="1"/>
</dbReference>
<dbReference type="Gene3D" id="1.10.390.10">
    <property type="entry name" value="Neutral Protease Domain 2"/>
    <property type="match status" value="1"/>
</dbReference>
<evidence type="ECO:0000256" key="2">
    <source>
        <dbReference type="ARBA" id="ARBA00022723"/>
    </source>
</evidence>
<dbReference type="InterPro" id="IPR001570">
    <property type="entry name" value="Peptidase_M4_C_domain"/>
</dbReference>
<reference evidence="12 13" key="1">
    <citation type="submission" date="2019-07" db="EMBL/GenBank/DDBJ databases">
        <title>Genomic Encyclopedia of Archaeal and Bacterial Type Strains, Phase II (KMG-II): from individual species to whole genera.</title>
        <authorList>
            <person name="Goeker M."/>
        </authorList>
    </citation>
    <scope>NUCLEOTIDE SEQUENCE [LARGE SCALE GENOMIC DNA]</scope>
    <source>
        <strain evidence="12 13">DSM 17527</strain>
    </source>
</reference>
<gene>
    <name evidence="12" type="ORF">BD809_10661</name>
</gene>
<name>A0A5S5C4D1_9FLAO</name>
<dbReference type="GO" id="GO:0004222">
    <property type="term" value="F:metalloendopeptidase activity"/>
    <property type="evidence" value="ECO:0007669"/>
    <property type="project" value="InterPro"/>
</dbReference>
<keyword evidence="13" id="KW-1185">Reference proteome</keyword>
<evidence type="ECO:0000259" key="9">
    <source>
        <dbReference type="Pfam" id="PF02868"/>
    </source>
</evidence>
<dbReference type="InterPro" id="IPR011096">
    <property type="entry name" value="FTP_domain"/>
</dbReference>
<organism evidence="12 13">
    <name type="scientific">Aquimarina intermedia</name>
    <dbReference type="NCBI Taxonomy" id="350814"/>
    <lineage>
        <taxon>Bacteria</taxon>
        <taxon>Pseudomonadati</taxon>
        <taxon>Bacteroidota</taxon>
        <taxon>Flavobacteriia</taxon>
        <taxon>Flavobacteriales</taxon>
        <taxon>Flavobacteriaceae</taxon>
        <taxon>Aquimarina</taxon>
    </lineage>
</organism>
<keyword evidence="4" id="KW-0378">Hydrolase</keyword>
<evidence type="ECO:0000256" key="5">
    <source>
        <dbReference type="ARBA" id="ARBA00022833"/>
    </source>
</evidence>
<dbReference type="InterPro" id="IPR026444">
    <property type="entry name" value="Secre_tail"/>
</dbReference>
<evidence type="ECO:0000313" key="12">
    <source>
        <dbReference type="EMBL" id="TYP72813.1"/>
    </source>
</evidence>
<dbReference type="Pfam" id="PF02868">
    <property type="entry name" value="Peptidase_M4_C"/>
    <property type="match status" value="1"/>
</dbReference>
<keyword evidence="2" id="KW-0479">Metal-binding</keyword>
<dbReference type="Pfam" id="PF01447">
    <property type="entry name" value="Peptidase_M4"/>
    <property type="match status" value="1"/>
</dbReference>
<comment type="caution">
    <text evidence="12">The sequence shown here is derived from an EMBL/GenBank/DDBJ whole genome shotgun (WGS) entry which is preliminary data.</text>
</comment>
<feature type="domain" description="Secretion system C-terminal sorting" evidence="11">
    <location>
        <begin position="1191"/>
        <end position="1257"/>
    </location>
</feature>
<feature type="domain" description="FTP" evidence="10">
    <location>
        <begin position="90"/>
        <end position="130"/>
    </location>
</feature>
<dbReference type="InterPro" id="IPR013856">
    <property type="entry name" value="Peptidase_M4_domain"/>
</dbReference>
<dbReference type="SUPFAM" id="SSF141072">
    <property type="entry name" value="CalX-like"/>
    <property type="match status" value="1"/>
</dbReference>
<dbReference type="EMBL" id="VNHU01000006">
    <property type="protein sequence ID" value="TYP72813.1"/>
    <property type="molecule type" value="Genomic_DNA"/>
</dbReference>
<dbReference type="CDD" id="cd09597">
    <property type="entry name" value="M4_TLP"/>
    <property type="match status" value="1"/>
</dbReference>
<dbReference type="InterPro" id="IPR027268">
    <property type="entry name" value="Peptidase_M4/M1_CTD_sf"/>
</dbReference>
<feature type="domain" description="Peptidase M4" evidence="8">
    <location>
        <begin position="377"/>
        <end position="467"/>
    </location>
</feature>
<keyword evidence="1" id="KW-0645">Protease</keyword>
<keyword evidence="5" id="KW-0862">Zinc</keyword>
<accession>A0A5S5C4D1</accession>